<reference evidence="17 18" key="1">
    <citation type="submission" date="2024-03" db="EMBL/GenBank/DDBJ databases">
        <title>Human intestinal bacterial collection.</title>
        <authorList>
            <person name="Pauvert C."/>
            <person name="Hitch T.C.A."/>
            <person name="Clavel T."/>
        </authorList>
    </citation>
    <scope>NUCLEOTIDE SEQUENCE [LARGE SCALE GENOMIC DNA]</scope>
    <source>
        <strain evidence="17 18">CLA-JM-H38</strain>
    </source>
</reference>
<evidence type="ECO:0000256" key="4">
    <source>
        <dbReference type="ARBA" id="ARBA00022475"/>
    </source>
</evidence>
<keyword evidence="8" id="KW-0547">Nucleotide-binding</keyword>
<dbReference type="InterPro" id="IPR036890">
    <property type="entry name" value="HATPase_C_sf"/>
</dbReference>
<keyword evidence="6" id="KW-0808">Transferase</keyword>
<dbReference type="SUPFAM" id="SSF55874">
    <property type="entry name" value="ATPase domain of HSP90 chaperone/DNA topoisomerase II/histidine kinase"/>
    <property type="match status" value="1"/>
</dbReference>
<dbReference type="InterPro" id="IPR003594">
    <property type="entry name" value="HATPase_dom"/>
</dbReference>
<keyword evidence="12" id="KW-0902">Two-component regulatory system</keyword>
<dbReference type="EC" id="2.7.13.3" evidence="3"/>
<evidence type="ECO:0000256" key="2">
    <source>
        <dbReference type="ARBA" id="ARBA00004651"/>
    </source>
</evidence>
<keyword evidence="5" id="KW-0597">Phosphoprotein</keyword>
<dbReference type="CDD" id="cd00082">
    <property type="entry name" value="HisKA"/>
    <property type="match status" value="1"/>
</dbReference>
<dbReference type="EMBL" id="JBBMEZ010000011">
    <property type="protein sequence ID" value="MEQ2469790.1"/>
    <property type="molecule type" value="Genomic_DNA"/>
</dbReference>
<evidence type="ECO:0000256" key="10">
    <source>
        <dbReference type="ARBA" id="ARBA00022840"/>
    </source>
</evidence>
<dbReference type="RefSeq" id="WP_367286024.1">
    <property type="nucleotide sequence ID" value="NZ_JBBMEZ010000011.1"/>
</dbReference>
<evidence type="ECO:0000256" key="12">
    <source>
        <dbReference type="ARBA" id="ARBA00023012"/>
    </source>
</evidence>
<dbReference type="InterPro" id="IPR004358">
    <property type="entry name" value="Sig_transdc_His_kin-like_C"/>
</dbReference>
<dbReference type="Pfam" id="PF00512">
    <property type="entry name" value="HisKA"/>
    <property type="match status" value="1"/>
</dbReference>
<dbReference type="SMART" id="SM00388">
    <property type="entry name" value="HisKA"/>
    <property type="match status" value="1"/>
</dbReference>
<keyword evidence="11 14" id="KW-1133">Transmembrane helix</keyword>
<evidence type="ECO:0000256" key="6">
    <source>
        <dbReference type="ARBA" id="ARBA00022679"/>
    </source>
</evidence>
<evidence type="ECO:0000256" key="13">
    <source>
        <dbReference type="ARBA" id="ARBA00023136"/>
    </source>
</evidence>
<protein>
    <recommendedName>
        <fullName evidence="3">histidine kinase</fullName>
        <ecNumber evidence="3">2.7.13.3</ecNumber>
    </recommendedName>
</protein>
<evidence type="ECO:0000256" key="1">
    <source>
        <dbReference type="ARBA" id="ARBA00000085"/>
    </source>
</evidence>
<evidence type="ECO:0000313" key="18">
    <source>
        <dbReference type="Proteomes" id="UP001490816"/>
    </source>
</evidence>
<evidence type="ECO:0000256" key="3">
    <source>
        <dbReference type="ARBA" id="ARBA00012438"/>
    </source>
</evidence>
<evidence type="ECO:0000256" key="5">
    <source>
        <dbReference type="ARBA" id="ARBA00022553"/>
    </source>
</evidence>
<evidence type="ECO:0000256" key="14">
    <source>
        <dbReference type="SAM" id="Phobius"/>
    </source>
</evidence>
<dbReference type="InterPro" id="IPR050398">
    <property type="entry name" value="HssS/ArlS-like"/>
</dbReference>
<feature type="domain" description="HAMP" evidence="16">
    <location>
        <begin position="182"/>
        <end position="238"/>
    </location>
</feature>
<dbReference type="SUPFAM" id="SSF158472">
    <property type="entry name" value="HAMP domain-like"/>
    <property type="match status" value="1"/>
</dbReference>
<evidence type="ECO:0000256" key="9">
    <source>
        <dbReference type="ARBA" id="ARBA00022777"/>
    </source>
</evidence>
<evidence type="ECO:0000259" key="15">
    <source>
        <dbReference type="PROSITE" id="PS50109"/>
    </source>
</evidence>
<evidence type="ECO:0000256" key="7">
    <source>
        <dbReference type="ARBA" id="ARBA00022692"/>
    </source>
</evidence>
<dbReference type="PRINTS" id="PR00344">
    <property type="entry name" value="BCTRLSENSOR"/>
</dbReference>
<dbReference type="InterPro" id="IPR036097">
    <property type="entry name" value="HisK_dim/P_sf"/>
</dbReference>
<dbReference type="PANTHER" id="PTHR45528">
    <property type="entry name" value="SENSOR HISTIDINE KINASE CPXA"/>
    <property type="match status" value="1"/>
</dbReference>
<keyword evidence="4" id="KW-1003">Cell membrane</keyword>
<evidence type="ECO:0000259" key="16">
    <source>
        <dbReference type="PROSITE" id="PS50885"/>
    </source>
</evidence>
<evidence type="ECO:0000256" key="11">
    <source>
        <dbReference type="ARBA" id="ARBA00022989"/>
    </source>
</evidence>
<dbReference type="SMART" id="SM00387">
    <property type="entry name" value="HATPase_c"/>
    <property type="match status" value="1"/>
</dbReference>
<dbReference type="Gene3D" id="3.30.565.10">
    <property type="entry name" value="Histidine kinase-like ATPase, C-terminal domain"/>
    <property type="match status" value="1"/>
</dbReference>
<name>A0ABV1FAE5_9FIRM</name>
<feature type="domain" description="Histidine kinase" evidence="15">
    <location>
        <begin position="253"/>
        <end position="466"/>
    </location>
</feature>
<dbReference type="PROSITE" id="PS50109">
    <property type="entry name" value="HIS_KIN"/>
    <property type="match status" value="1"/>
</dbReference>
<dbReference type="CDD" id="cd00075">
    <property type="entry name" value="HATPase"/>
    <property type="match status" value="1"/>
</dbReference>
<dbReference type="InterPro" id="IPR005467">
    <property type="entry name" value="His_kinase_dom"/>
</dbReference>
<keyword evidence="13 14" id="KW-0472">Membrane</keyword>
<feature type="transmembrane region" description="Helical" evidence="14">
    <location>
        <begin position="7"/>
        <end position="27"/>
    </location>
</feature>
<sequence length="479" mass="53510">MKFSWKIFFITFLIIITSFGVGGFLLINTVFTNTLNNRIDSAKKNNNYITTALSVYADNNQPTYGNLEYLRVSAIGFAKQIAGNSDSKIKIGSINELSFSAENEFAHGMSVNSRKSRIVTENKKYYIQTISKIQLVTASCYIETVDDITSVYSDRDMYCTIYQFILIGVALFASILLVIFSKLLTRPLVKLKDASKEVAEGNFNMRVKESHGITSSTEITELSQSFNTMADYVEDYIEQLKLATQNRDNFIADFTHELKTPLTSVIDYADMLRSYEMEPEQRRECADLIYKEGSRLEALSLNLLNLIVLKNDEIKAVNIRTDIIADDIKKSVLFILKKYGVKLKLNVEKAEVNAEPSLLKTLLYNLIDNACKASESGKPVTLTGYVDSDRYRFCVTDSGCGIAEDDLAKITEPFYMVDKSRSRSMGGAGLGLSICNEIAKLHGSTLEIVSEVGKGTDISFTVSLADNSTESEGFEDEEI</sequence>
<dbReference type="Proteomes" id="UP001490816">
    <property type="component" value="Unassembled WGS sequence"/>
</dbReference>
<dbReference type="PANTHER" id="PTHR45528:SF1">
    <property type="entry name" value="SENSOR HISTIDINE KINASE CPXA"/>
    <property type="match status" value="1"/>
</dbReference>
<dbReference type="Pfam" id="PF00672">
    <property type="entry name" value="HAMP"/>
    <property type="match status" value="1"/>
</dbReference>
<proteinExistence type="predicted"/>
<keyword evidence="18" id="KW-1185">Reference proteome</keyword>
<dbReference type="InterPro" id="IPR003661">
    <property type="entry name" value="HisK_dim/P_dom"/>
</dbReference>
<dbReference type="Gene3D" id="6.10.340.10">
    <property type="match status" value="1"/>
</dbReference>
<dbReference type="Gene3D" id="1.10.287.130">
    <property type="match status" value="1"/>
</dbReference>
<accession>A0ABV1FAE5</accession>
<dbReference type="InterPro" id="IPR003660">
    <property type="entry name" value="HAMP_dom"/>
</dbReference>
<organism evidence="17 18">
    <name type="scientific">Ruminococcoides intestinale</name>
    <dbReference type="NCBI Taxonomy" id="3133162"/>
    <lineage>
        <taxon>Bacteria</taxon>
        <taxon>Bacillati</taxon>
        <taxon>Bacillota</taxon>
        <taxon>Clostridia</taxon>
        <taxon>Eubacteriales</taxon>
        <taxon>Oscillospiraceae</taxon>
        <taxon>Ruminococcoides</taxon>
    </lineage>
</organism>
<dbReference type="SUPFAM" id="SSF47384">
    <property type="entry name" value="Homodimeric domain of signal transducing histidine kinase"/>
    <property type="match status" value="1"/>
</dbReference>
<dbReference type="PROSITE" id="PS50885">
    <property type="entry name" value="HAMP"/>
    <property type="match status" value="1"/>
</dbReference>
<gene>
    <name evidence="17" type="ORF">WMO39_05490</name>
</gene>
<keyword evidence="10" id="KW-0067">ATP-binding</keyword>
<feature type="transmembrane region" description="Helical" evidence="14">
    <location>
        <begin position="161"/>
        <end position="180"/>
    </location>
</feature>
<comment type="caution">
    <text evidence="17">The sequence shown here is derived from an EMBL/GenBank/DDBJ whole genome shotgun (WGS) entry which is preliminary data.</text>
</comment>
<evidence type="ECO:0000313" key="17">
    <source>
        <dbReference type="EMBL" id="MEQ2469790.1"/>
    </source>
</evidence>
<dbReference type="CDD" id="cd06225">
    <property type="entry name" value="HAMP"/>
    <property type="match status" value="1"/>
</dbReference>
<keyword evidence="9 17" id="KW-0418">Kinase</keyword>
<evidence type="ECO:0000256" key="8">
    <source>
        <dbReference type="ARBA" id="ARBA00022741"/>
    </source>
</evidence>
<dbReference type="Pfam" id="PF02518">
    <property type="entry name" value="HATPase_c"/>
    <property type="match status" value="1"/>
</dbReference>
<dbReference type="SMART" id="SM00304">
    <property type="entry name" value="HAMP"/>
    <property type="match status" value="1"/>
</dbReference>
<dbReference type="GO" id="GO:0016301">
    <property type="term" value="F:kinase activity"/>
    <property type="evidence" value="ECO:0007669"/>
    <property type="project" value="UniProtKB-KW"/>
</dbReference>
<keyword evidence="7 14" id="KW-0812">Transmembrane</keyword>
<comment type="catalytic activity">
    <reaction evidence="1">
        <text>ATP + protein L-histidine = ADP + protein N-phospho-L-histidine.</text>
        <dbReference type="EC" id="2.7.13.3"/>
    </reaction>
</comment>
<comment type="subcellular location">
    <subcellularLocation>
        <location evidence="2">Cell membrane</location>
        <topology evidence="2">Multi-pass membrane protein</topology>
    </subcellularLocation>
</comment>